<dbReference type="Pfam" id="PF19977">
    <property type="entry name" value="xRRM"/>
    <property type="match status" value="1"/>
</dbReference>
<name>A0A067TPB1_GALM3</name>
<feature type="domain" description="XRRM" evidence="4">
    <location>
        <begin position="431"/>
        <end position="590"/>
    </location>
</feature>
<feature type="compositionally biased region" description="Basic and acidic residues" evidence="3">
    <location>
        <begin position="46"/>
        <end position="76"/>
    </location>
</feature>
<dbReference type="GO" id="GO:1990904">
    <property type="term" value="C:ribonucleoprotein complex"/>
    <property type="evidence" value="ECO:0007669"/>
    <property type="project" value="UniProtKB-UniRule"/>
</dbReference>
<dbReference type="STRING" id="685588.A0A067TPB1"/>
<accession>A0A067TPB1</accession>
<protein>
    <recommendedName>
        <fullName evidence="4">XRRM domain-containing protein</fullName>
    </recommendedName>
</protein>
<dbReference type="HOGENOM" id="CLU_022035_0_0_1"/>
<dbReference type="InterPro" id="IPR014886">
    <property type="entry name" value="La_xRRM"/>
</dbReference>
<proteinExistence type="predicted"/>
<dbReference type="InterPro" id="IPR012677">
    <property type="entry name" value="Nucleotide-bd_a/b_plait_sf"/>
</dbReference>
<organism evidence="5 6">
    <name type="scientific">Galerina marginata (strain CBS 339.88)</name>
    <dbReference type="NCBI Taxonomy" id="685588"/>
    <lineage>
        <taxon>Eukaryota</taxon>
        <taxon>Fungi</taxon>
        <taxon>Dikarya</taxon>
        <taxon>Basidiomycota</taxon>
        <taxon>Agaricomycotina</taxon>
        <taxon>Agaricomycetes</taxon>
        <taxon>Agaricomycetidae</taxon>
        <taxon>Agaricales</taxon>
        <taxon>Agaricineae</taxon>
        <taxon>Strophariaceae</taxon>
        <taxon>Galerina</taxon>
    </lineage>
</organism>
<feature type="compositionally biased region" description="Polar residues" evidence="3">
    <location>
        <begin position="24"/>
        <end position="34"/>
    </location>
</feature>
<sequence>MSTIPFVPRSVKRRKIDALPAQDLVSTSVASKPTPTGAPIASGDLLPRRIVNEKTKGKEKELTTREADIQDDESPRDSSNATVKPVKGPALEDLSLLVWLALSDYALWSDIDLRRKIDWSSDLHNTREEGNENASKSDRNERGYIPLAYLFKHSFVFLSASTSPLLFNQPETLYVKAIRTHADHLVDVRLIVSDDVPFGRATGHWAKHPPPSTGYEVRRTEAGDLVEKYGKADWDKLTVYVENIPTQFRNLPGATSFVLSLLPSSEQSVTRVQNVSFPLHHNDKPGSIPVCKGFALVVLSSAEDVRFLLDEWPWDGRKTEAKSKPDEGLQAPHSHLVFIREAQKFGLRCLSKTRWEELKAEYLLHRQQLVEELSMENDTQAMISKSSTNEKSSRPELGPVLEHLQAESTALPTGSDDIGPTKPLPIHVGSLYPSGCLVFVRNVHSETNKTTLRALFSQAWKTAVDPTGTISAERLDYVDYMKGLDTCHVRFSSQPHATHFIDHFVAHPTTQASGLDGVGTQLSTSEVKHTKGETISPELVLGKREEVYWEKVPQKVRKQAVEKALKTMHEGAEKESGGMGNEAVSKRRKRGGGWQIFCSSVSSVLTLIIPHKIGQLS</sequence>
<evidence type="ECO:0000256" key="1">
    <source>
        <dbReference type="ARBA" id="ARBA00022884"/>
    </source>
</evidence>
<dbReference type="PROSITE" id="PS51939">
    <property type="entry name" value="XRRM"/>
    <property type="match status" value="1"/>
</dbReference>
<reference evidence="6" key="1">
    <citation type="journal article" date="2014" name="Proc. Natl. Acad. Sci. U.S.A.">
        <title>Extensive sampling of basidiomycete genomes demonstrates inadequacy of the white-rot/brown-rot paradigm for wood decay fungi.</title>
        <authorList>
            <person name="Riley R."/>
            <person name="Salamov A.A."/>
            <person name="Brown D.W."/>
            <person name="Nagy L.G."/>
            <person name="Floudas D."/>
            <person name="Held B.W."/>
            <person name="Levasseur A."/>
            <person name="Lombard V."/>
            <person name="Morin E."/>
            <person name="Otillar R."/>
            <person name="Lindquist E.A."/>
            <person name="Sun H."/>
            <person name="LaButti K.M."/>
            <person name="Schmutz J."/>
            <person name="Jabbour D."/>
            <person name="Luo H."/>
            <person name="Baker S.E."/>
            <person name="Pisabarro A.G."/>
            <person name="Walton J.D."/>
            <person name="Blanchette R.A."/>
            <person name="Henrissat B."/>
            <person name="Martin F."/>
            <person name="Cullen D."/>
            <person name="Hibbett D.S."/>
            <person name="Grigoriev I.V."/>
        </authorList>
    </citation>
    <scope>NUCLEOTIDE SEQUENCE [LARGE SCALE GENOMIC DNA]</scope>
    <source>
        <strain evidence="6">CBS 339.88</strain>
    </source>
</reference>
<evidence type="ECO:0000259" key="4">
    <source>
        <dbReference type="PROSITE" id="PS51939"/>
    </source>
</evidence>
<evidence type="ECO:0000256" key="3">
    <source>
        <dbReference type="SAM" id="MobiDB-lite"/>
    </source>
</evidence>
<evidence type="ECO:0000256" key="2">
    <source>
        <dbReference type="PROSITE-ProRule" id="PRU01288"/>
    </source>
</evidence>
<dbReference type="GO" id="GO:1904868">
    <property type="term" value="P:telomerase catalytic core complex assembly"/>
    <property type="evidence" value="ECO:0007669"/>
    <property type="project" value="InterPro"/>
</dbReference>
<dbReference type="CDD" id="cd00590">
    <property type="entry name" value="RRM_SF"/>
    <property type="match status" value="1"/>
</dbReference>
<evidence type="ECO:0000313" key="6">
    <source>
        <dbReference type="Proteomes" id="UP000027222"/>
    </source>
</evidence>
<dbReference type="InterPro" id="IPR045537">
    <property type="entry name" value="Lar7_xRRM"/>
</dbReference>
<feature type="region of interest" description="Disordered" evidence="3">
    <location>
        <begin position="24"/>
        <end position="85"/>
    </location>
</feature>
<dbReference type="OrthoDB" id="439993at2759"/>
<dbReference type="Gene3D" id="3.30.70.330">
    <property type="match status" value="1"/>
</dbReference>
<gene>
    <name evidence="5" type="ORF">GALMADRAFT_55704</name>
</gene>
<dbReference type="Proteomes" id="UP000027222">
    <property type="component" value="Unassembled WGS sequence"/>
</dbReference>
<keyword evidence="6" id="KW-1185">Reference proteome</keyword>
<keyword evidence="1 2" id="KW-0694">RNA-binding</keyword>
<dbReference type="GO" id="GO:0070034">
    <property type="term" value="F:telomerase RNA binding"/>
    <property type="evidence" value="ECO:0007669"/>
    <property type="project" value="InterPro"/>
</dbReference>
<dbReference type="EMBL" id="KL142368">
    <property type="protein sequence ID" value="KDR84172.1"/>
    <property type="molecule type" value="Genomic_DNA"/>
</dbReference>
<evidence type="ECO:0000313" key="5">
    <source>
        <dbReference type="EMBL" id="KDR84172.1"/>
    </source>
</evidence>
<dbReference type="AlphaFoldDB" id="A0A067TPB1"/>